<protein>
    <recommendedName>
        <fullName evidence="1">HTH LytTR-type domain-containing protein</fullName>
    </recommendedName>
</protein>
<dbReference type="RefSeq" id="WP_281837816.1">
    <property type="nucleotide sequence ID" value="NZ_BSDY01000036.1"/>
</dbReference>
<dbReference type="InterPro" id="IPR007492">
    <property type="entry name" value="LytTR_DNA-bd_dom"/>
</dbReference>
<dbReference type="Pfam" id="PF04397">
    <property type="entry name" value="LytTR"/>
    <property type="match status" value="1"/>
</dbReference>
<comment type="caution">
    <text evidence="2">The sequence shown here is derived from an EMBL/GenBank/DDBJ whole genome shotgun (WGS) entry which is preliminary data.</text>
</comment>
<dbReference type="PROSITE" id="PS50930">
    <property type="entry name" value="HTH_LYTTR"/>
    <property type="match status" value="1"/>
</dbReference>
<dbReference type="SMART" id="SM00850">
    <property type="entry name" value="LytTR"/>
    <property type="match status" value="1"/>
</dbReference>
<keyword evidence="3" id="KW-1185">Reference proteome</keyword>
<reference evidence="2" key="1">
    <citation type="submission" date="2022-12" db="EMBL/GenBank/DDBJ databases">
        <title>Reference genome sequencing for broad-spectrum identification of bacterial and archaeal isolates by mass spectrometry.</title>
        <authorList>
            <person name="Sekiguchi Y."/>
            <person name="Tourlousse D.M."/>
        </authorList>
    </citation>
    <scope>NUCLEOTIDE SEQUENCE</scope>
    <source>
        <strain evidence="2">10succ1</strain>
    </source>
</reference>
<dbReference type="GO" id="GO:0003677">
    <property type="term" value="F:DNA binding"/>
    <property type="evidence" value="ECO:0007669"/>
    <property type="project" value="InterPro"/>
</dbReference>
<evidence type="ECO:0000313" key="2">
    <source>
        <dbReference type="EMBL" id="GLI58140.1"/>
    </source>
</evidence>
<feature type="domain" description="HTH LytTR-type" evidence="1">
    <location>
        <begin position="109"/>
        <end position="217"/>
    </location>
</feature>
<name>A0A9W6GPY2_9FUSO</name>
<evidence type="ECO:0000259" key="1">
    <source>
        <dbReference type="PROSITE" id="PS50930"/>
    </source>
</evidence>
<gene>
    <name evidence="2" type="ORF">PM10SUCC1_36540</name>
</gene>
<accession>A0A9W6GPY2</accession>
<dbReference type="Proteomes" id="UP001144471">
    <property type="component" value="Unassembled WGS sequence"/>
</dbReference>
<proteinExistence type="predicted"/>
<dbReference type="Gene3D" id="2.40.50.1020">
    <property type="entry name" value="LytTr DNA-binding domain"/>
    <property type="match status" value="1"/>
</dbReference>
<dbReference type="EMBL" id="BSDY01000036">
    <property type="protein sequence ID" value="GLI58140.1"/>
    <property type="molecule type" value="Genomic_DNA"/>
</dbReference>
<dbReference type="AlphaFoldDB" id="A0A9W6GPY2"/>
<evidence type="ECO:0000313" key="3">
    <source>
        <dbReference type="Proteomes" id="UP001144471"/>
    </source>
</evidence>
<organism evidence="2 3">
    <name type="scientific">Propionigenium maris DSM 9537</name>
    <dbReference type="NCBI Taxonomy" id="1123000"/>
    <lineage>
        <taxon>Bacteria</taxon>
        <taxon>Fusobacteriati</taxon>
        <taxon>Fusobacteriota</taxon>
        <taxon>Fusobacteriia</taxon>
        <taxon>Fusobacteriales</taxon>
        <taxon>Fusobacteriaceae</taxon>
        <taxon>Propionigenium</taxon>
    </lineage>
</organism>
<sequence>MFKIGLWVSNPTYLLICNTIEGNFLDVRNSPRLLEECSLVILDETFTPESSTEYLSLIEKAVVLMGNSTTSVARELLKAGSLFDMISKRDFILLEGILREFYREEVEYIRIETATSVSLIKREEIAYISYDRLLRRSVFTLVDGETYLSKVSLGEVEEILTGEFLRVERGCIINKARLKSINFRDELLLFTGGVTLSLGRRILKKMEGSVFKDKLTLNI</sequence>